<evidence type="ECO:0000313" key="4">
    <source>
        <dbReference type="Proteomes" id="UP000315003"/>
    </source>
</evidence>
<dbReference type="SMART" id="SM00564">
    <property type="entry name" value="PQQ"/>
    <property type="match status" value="4"/>
</dbReference>
<protein>
    <submittedName>
        <fullName evidence="3">Quinate/shikimate dehydrogenase (Quinone)</fullName>
        <ecNumber evidence="3">1.1.5.8</ecNumber>
    </submittedName>
</protein>
<keyword evidence="1" id="KW-0732">Signal</keyword>
<dbReference type="EMBL" id="CP036272">
    <property type="protein sequence ID" value="QDT58852.1"/>
    <property type="molecule type" value="Genomic_DNA"/>
</dbReference>
<name>A0A517SRU3_9BACT</name>
<accession>A0A517SRU3</accession>
<proteinExistence type="predicted"/>
<feature type="domain" description="Pyrrolo-quinoline quinone repeat" evidence="2">
    <location>
        <begin position="102"/>
        <end position="366"/>
    </location>
</feature>
<dbReference type="InterPro" id="IPR018391">
    <property type="entry name" value="PQQ_b-propeller_rpt"/>
</dbReference>
<dbReference type="Gene3D" id="2.130.10.10">
    <property type="entry name" value="YVTN repeat-like/Quinoprotein amine dehydrogenase"/>
    <property type="match status" value="1"/>
</dbReference>
<evidence type="ECO:0000313" key="3">
    <source>
        <dbReference type="EMBL" id="QDT58852.1"/>
    </source>
</evidence>
<dbReference type="InterPro" id="IPR015943">
    <property type="entry name" value="WD40/YVTN_repeat-like_dom_sf"/>
</dbReference>
<dbReference type="EC" id="1.1.5.8" evidence="3"/>
<keyword evidence="4" id="KW-1185">Reference proteome</keyword>
<keyword evidence="3" id="KW-0560">Oxidoreductase</keyword>
<dbReference type="Gene3D" id="2.40.10.480">
    <property type="match status" value="1"/>
</dbReference>
<feature type="signal peptide" evidence="1">
    <location>
        <begin position="1"/>
        <end position="39"/>
    </location>
</feature>
<sequence length="447" mass="47960" precursor="true">MNIPLQLSVKSLRRLLTKTLSSTLCLFATFCLPVQLSSAADQASWSQWRGNGQNGVAPGKGFPVKWSETQGVKWKVEVPGSGGSTPVIAGNRAFLTTGLDGKNHVQAWDVDSGKMLWSTEVSDDAGGKHRKGSGANPSAVTDGNCVVTYFRSGALVCLDTEGKIKWQVNLQKEFGEDTLWWDLGSSPTLINNLVVVAVMQTGPSYLVAFDRETGKMAWKVDRKTPAPSEAAQSYSTPVAIPEKNQIAVMGADTLTIHSATDGAELGRVGGFNPTENGYFRSISSPVVSGDVVICPYSRGDTVTACRISDVIAGKGRDSILWHREKFGSDVATPAVLDGRVYVCGDSKATRGRITAVDLESGETLWETKTPKSRQGFSSSPLIAGNHLYFIDESAVTFVVGPLDAEAPEVVSQNEIDDDEAFTVASPVPVGEHDLLVRTKNMLYRISP</sequence>
<dbReference type="SUPFAM" id="SSF50998">
    <property type="entry name" value="Quinoprotein alcohol dehydrogenase-like"/>
    <property type="match status" value="1"/>
</dbReference>
<dbReference type="InterPro" id="IPR002372">
    <property type="entry name" value="PQQ_rpt_dom"/>
</dbReference>
<organism evidence="3 4">
    <name type="scientific">Stieleria bergensis</name>
    <dbReference type="NCBI Taxonomy" id="2528025"/>
    <lineage>
        <taxon>Bacteria</taxon>
        <taxon>Pseudomonadati</taxon>
        <taxon>Planctomycetota</taxon>
        <taxon>Planctomycetia</taxon>
        <taxon>Pirellulales</taxon>
        <taxon>Pirellulaceae</taxon>
        <taxon>Stieleria</taxon>
    </lineage>
</organism>
<dbReference type="RefSeq" id="WP_145270314.1">
    <property type="nucleotide sequence ID" value="NZ_CP036272.1"/>
</dbReference>
<dbReference type="Pfam" id="PF13360">
    <property type="entry name" value="PQQ_2"/>
    <property type="match status" value="1"/>
</dbReference>
<dbReference type="PANTHER" id="PTHR34512">
    <property type="entry name" value="CELL SURFACE PROTEIN"/>
    <property type="match status" value="1"/>
</dbReference>
<dbReference type="Proteomes" id="UP000315003">
    <property type="component" value="Chromosome"/>
</dbReference>
<dbReference type="GO" id="GO:0047519">
    <property type="term" value="F:quinate dehydrogenase (quinone) activity"/>
    <property type="evidence" value="ECO:0007669"/>
    <property type="project" value="UniProtKB-EC"/>
</dbReference>
<reference evidence="3 4" key="1">
    <citation type="submission" date="2019-02" db="EMBL/GenBank/DDBJ databases">
        <title>Deep-cultivation of Planctomycetes and their phenomic and genomic characterization uncovers novel biology.</title>
        <authorList>
            <person name="Wiegand S."/>
            <person name="Jogler M."/>
            <person name="Boedeker C."/>
            <person name="Pinto D."/>
            <person name="Vollmers J."/>
            <person name="Rivas-Marin E."/>
            <person name="Kohn T."/>
            <person name="Peeters S.H."/>
            <person name="Heuer A."/>
            <person name="Rast P."/>
            <person name="Oberbeckmann S."/>
            <person name="Bunk B."/>
            <person name="Jeske O."/>
            <person name="Meyerdierks A."/>
            <person name="Storesund J.E."/>
            <person name="Kallscheuer N."/>
            <person name="Luecker S."/>
            <person name="Lage O.M."/>
            <person name="Pohl T."/>
            <person name="Merkel B.J."/>
            <person name="Hornburger P."/>
            <person name="Mueller R.-W."/>
            <person name="Bruemmer F."/>
            <person name="Labrenz M."/>
            <person name="Spormann A.M."/>
            <person name="Op den Camp H."/>
            <person name="Overmann J."/>
            <person name="Amann R."/>
            <person name="Jetten M.S.M."/>
            <person name="Mascher T."/>
            <person name="Medema M.H."/>
            <person name="Devos D.P."/>
            <person name="Kaster A.-K."/>
            <person name="Ovreas L."/>
            <person name="Rohde M."/>
            <person name="Galperin M.Y."/>
            <person name="Jogler C."/>
        </authorList>
    </citation>
    <scope>NUCLEOTIDE SEQUENCE [LARGE SCALE GENOMIC DNA]</scope>
    <source>
        <strain evidence="3 4">SV_7m_r</strain>
    </source>
</reference>
<dbReference type="OrthoDB" id="244732at2"/>
<dbReference type="InterPro" id="IPR011047">
    <property type="entry name" value="Quinoprotein_ADH-like_sf"/>
</dbReference>
<gene>
    <name evidence="3" type="primary">quiA</name>
    <name evidence="3" type="ORF">SV7mr_13530</name>
</gene>
<evidence type="ECO:0000256" key="1">
    <source>
        <dbReference type="SAM" id="SignalP"/>
    </source>
</evidence>
<evidence type="ECO:0000259" key="2">
    <source>
        <dbReference type="Pfam" id="PF13360"/>
    </source>
</evidence>
<dbReference type="AlphaFoldDB" id="A0A517SRU3"/>
<dbReference type="PANTHER" id="PTHR34512:SF30">
    <property type="entry name" value="OUTER MEMBRANE PROTEIN ASSEMBLY FACTOR BAMB"/>
    <property type="match status" value="1"/>
</dbReference>
<feature type="chain" id="PRO_5022118716" evidence="1">
    <location>
        <begin position="40"/>
        <end position="447"/>
    </location>
</feature>